<dbReference type="OrthoDB" id="10461085at2759"/>
<dbReference type="Proteomes" id="UP000824120">
    <property type="component" value="Chromosome 6"/>
</dbReference>
<evidence type="ECO:0000313" key="2">
    <source>
        <dbReference type="Proteomes" id="UP000824120"/>
    </source>
</evidence>
<comment type="caution">
    <text evidence="1">The sequence shown here is derived from an EMBL/GenBank/DDBJ whole genome shotgun (WGS) entry which is preliminary data.</text>
</comment>
<keyword evidence="2" id="KW-1185">Reference proteome</keyword>
<evidence type="ECO:0000313" key="1">
    <source>
        <dbReference type="EMBL" id="KAG5601053.1"/>
    </source>
</evidence>
<dbReference type="EMBL" id="JACXVP010000006">
    <property type="protein sequence ID" value="KAG5601053.1"/>
    <property type="molecule type" value="Genomic_DNA"/>
</dbReference>
<organism evidence="1 2">
    <name type="scientific">Solanum commersonii</name>
    <name type="common">Commerson's wild potato</name>
    <name type="synonym">Commerson's nightshade</name>
    <dbReference type="NCBI Taxonomy" id="4109"/>
    <lineage>
        <taxon>Eukaryota</taxon>
        <taxon>Viridiplantae</taxon>
        <taxon>Streptophyta</taxon>
        <taxon>Embryophyta</taxon>
        <taxon>Tracheophyta</taxon>
        <taxon>Spermatophyta</taxon>
        <taxon>Magnoliopsida</taxon>
        <taxon>eudicotyledons</taxon>
        <taxon>Gunneridae</taxon>
        <taxon>Pentapetalae</taxon>
        <taxon>asterids</taxon>
        <taxon>lamiids</taxon>
        <taxon>Solanales</taxon>
        <taxon>Solanaceae</taxon>
        <taxon>Solanoideae</taxon>
        <taxon>Solaneae</taxon>
        <taxon>Solanum</taxon>
    </lineage>
</organism>
<gene>
    <name evidence="1" type="ORF">H5410_032423</name>
</gene>
<dbReference type="AlphaFoldDB" id="A0A9J5YM57"/>
<accession>A0A9J5YM57</accession>
<reference evidence="1 2" key="1">
    <citation type="submission" date="2020-09" db="EMBL/GenBank/DDBJ databases">
        <title>De no assembly of potato wild relative species, Solanum commersonii.</title>
        <authorList>
            <person name="Cho K."/>
        </authorList>
    </citation>
    <scope>NUCLEOTIDE SEQUENCE [LARGE SCALE GENOMIC DNA]</scope>
    <source>
        <strain evidence="1">LZ3.2</strain>
        <tissue evidence="1">Leaf</tissue>
    </source>
</reference>
<protein>
    <submittedName>
        <fullName evidence="1">Uncharacterized protein</fullName>
    </submittedName>
</protein>
<proteinExistence type="predicted"/>
<sequence length="270" mass="30826">MEPFQGPQEIDKYKRMLGLQNVVGVVGGTRGDIGKPHYVMASGGDFNVIRNAKEKKGGLEFSPNKAFDFEHFINRCALTELRYTGSSPSSYQTGFESCTSLGELHNKGGTSSVTFQVPSFWTKHPNFRKVIATLEDLIRVKEIQLEINSSSENREALKTAEAELRKFLHVEEEFWKTELDEVVHTSKNIGKEAVSFFKEQFREEETVENKEMLRVIPRLITDEQNEKMNKIPSIEEAKHVIFALNGDRQVGWTNFRGCFTKVARKLRGKM</sequence>
<name>A0A9J5YM57_SOLCO</name>